<sequence>MGRPGDLRRQPLHRVRRTPLAARGAAVSADLNARAAVFRALSHPARLTLLRLIWTEPLPGETLARLMNLAPATVSHHLAGLAEAGLTTVRQEGHHRLHGANRAALDVTLAALIRGEANAPAPEDPYRARVLRAFLKDGRLTRIPAQRKKRDVILVELANLFEPGRTYTEREVNDILAGFHPDFFTLRRELVGLGLLAREKGVYWRVTAGEAVPTLPSS</sequence>
<evidence type="ECO:0000313" key="6">
    <source>
        <dbReference type="Proteomes" id="UP000308000"/>
    </source>
</evidence>
<dbReference type="GO" id="GO:0003700">
    <property type="term" value="F:DNA-binding transcription factor activity"/>
    <property type="evidence" value="ECO:0007669"/>
    <property type="project" value="InterPro"/>
</dbReference>
<protein>
    <submittedName>
        <fullName evidence="5">DUF2087 domain-containing protein</fullName>
    </submittedName>
</protein>
<dbReference type="SUPFAM" id="SSF46785">
    <property type="entry name" value="Winged helix' DNA-binding domain"/>
    <property type="match status" value="1"/>
</dbReference>
<dbReference type="PROSITE" id="PS50987">
    <property type="entry name" value="HTH_ARSR_2"/>
    <property type="match status" value="1"/>
</dbReference>
<dbReference type="AlphaFoldDB" id="A0AAJ5F494"/>
<dbReference type="InterPro" id="IPR036390">
    <property type="entry name" value="WH_DNA-bd_sf"/>
</dbReference>
<dbReference type="InterPro" id="IPR036388">
    <property type="entry name" value="WH-like_DNA-bd_sf"/>
</dbReference>
<dbReference type="Pfam" id="PF09860">
    <property type="entry name" value="DUF2087"/>
    <property type="match status" value="1"/>
</dbReference>
<keyword evidence="1" id="KW-0805">Transcription regulation</keyword>
<evidence type="ECO:0000256" key="3">
    <source>
        <dbReference type="ARBA" id="ARBA00023163"/>
    </source>
</evidence>
<accession>A0AAJ5F494</accession>
<keyword evidence="2" id="KW-0238">DNA-binding</keyword>
<evidence type="ECO:0000256" key="1">
    <source>
        <dbReference type="ARBA" id="ARBA00023015"/>
    </source>
</evidence>
<dbReference type="InterPro" id="IPR001845">
    <property type="entry name" value="HTH_ArsR_DNA-bd_dom"/>
</dbReference>
<dbReference type="InterPro" id="IPR018656">
    <property type="entry name" value="DUF2087"/>
</dbReference>
<dbReference type="GO" id="GO:0003677">
    <property type="term" value="F:DNA binding"/>
    <property type="evidence" value="ECO:0007669"/>
    <property type="project" value="UniProtKB-KW"/>
</dbReference>
<dbReference type="PRINTS" id="PR00778">
    <property type="entry name" value="HTHARSR"/>
</dbReference>
<dbReference type="SMART" id="SM00418">
    <property type="entry name" value="HTH_ARSR"/>
    <property type="match status" value="1"/>
</dbReference>
<dbReference type="PANTHER" id="PTHR43132:SF2">
    <property type="entry name" value="ARSENICAL RESISTANCE OPERON REPRESSOR ARSR-RELATED"/>
    <property type="match status" value="1"/>
</dbReference>
<feature type="domain" description="HTH arsR-type" evidence="4">
    <location>
        <begin position="26"/>
        <end position="120"/>
    </location>
</feature>
<dbReference type="PANTHER" id="PTHR43132">
    <property type="entry name" value="ARSENICAL RESISTANCE OPERON REPRESSOR ARSR-RELATED"/>
    <property type="match status" value="1"/>
</dbReference>
<organism evidence="5 6">
    <name type="scientific">Deinococcus metallilatus</name>
    <dbReference type="NCBI Taxonomy" id="1211322"/>
    <lineage>
        <taxon>Bacteria</taxon>
        <taxon>Thermotogati</taxon>
        <taxon>Deinococcota</taxon>
        <taxon>Deinococci</taxon>
        <taxon>Deinococcales</taxon>
        <taxon>Deinococcaceae</taxon>
        <taxon>Deinococcus</taxon>
    </lineage>
</organism>
<dbReference type="InterPro" id="IPR051011">
    <property type="entry name" value="Metal_resp_trans_reg"/>
</dbReference>
<evidence type="ECO:0000259" key="4">
    <source>
        <dbReference type="PROSITE" id="PS50987"/>
    </source>
</evidence>
<dbReference type="Pfam" id="PF12840">
    <property type="entry name" value="HTH_20"/>
    <property type="match status" value="1"/>
</dbReference>
<dbReference type="Gene3D" id="1.10.10.10">
    <property type="entry name" value="Winged helix-like DNA-binding domain superfamily/Winged helix DNA-binding domain"/>
    <property type="match status" value="1"/>
</dbReference>
<evidence type="ECO:0000256" key="2">
    <source>
        <dbReference type="ARBA" id="ARBA00023125"/>
    </source>
</evidence>
<name>A0AAJ5F494_9DEIO</name>
<dbReference type="EMBL" id="VBRC01000003">
    <property type="protein sequence ID" value="TLK29954.1"/>
    <property type="molecule type" value="Genomic_DNA"/>
</dbReference>
<dbReference type="CDD" id="cd00090">
    <property type="entry name" value="HTH_ARSR"/>
    <property type="match status" value="1"/>
</dbReference>
<keyword evidence="3" id="KW-0804">Transcription</keyword>
<gene>
    <name evidence="5" type="ORF">FCS05_05320</name>
</gene>
<comment type="caution">
    <text evidence="5">The sequence shown here is derived from an EMBL/GenBank/DDBJ whole genome shotgun (WGS) entry which is preliminary data.</text>
</comment>
<reference evidence="5 6" key="1">
    <citation type="submission" date="2019-04" db="EMBL/GenBank/DDBJ databases">
        <title>Deinococcus metalilatus MA1002 mutant No.5.</title>
        <authorList>
            <person name="Park W."/>
            <person name="Park C."/>
        </authorList>
    </citation>
    <scope>NUCLEOTIDE SEQUENCE [LARGE SCALE GENOMIC DNA]</scope>
    <source>
        <strain evidence="5 6">MA1002-m5</strain>
    </source>
</reference>
<dbReference type="Proteomes" id="UP000308000">
    <property type="component" value="Unassembled WGS sequence"/>
</dbReference>
<dbReference type="InterPro" id="IPR011991">
    <property type="entry name" value="ArsR-like_HTH"/>
</dbReference>
<proteinExistence type="predicted"/>
<evidence type="ECO:0000313" key="5">
    <source>
        <dbReference type="EMBL" id="TLK29954.1"/>
    </source>
</evidence>